<keyword evidence="4" id="KW-0547">Nucleotide-binding</keyword>
<evidence type="ECO:0000259" key="7">
    <source>
        <dbReference type="PROSITE" id="PS51206"/>
    </source>
</evidence>
<reference evidence="8" key="1">
    <citation type="journal article" date="2016" name="Virus Genes">
        <title>Discovery of a novel Parvovirinae virus, porcine parvovirus 7, by metagenomic sequencing of porcine rectal swabs.</title>
        <authorList>
            <person name="Palinski R.M."/>
            <person name="Mitra N."/>
            <person name="Hause B.M."/>
        </authorList>
    </citation>
    <scope>NUCLEOTIDE SEQUENCE</scope>
    <source>
        <strain evidence="8">42</strain>
    </source>
</reference>
<name>A0A142IXB6_9VIRU</name>
<protein>
    <submittedName>
        <fullName evidence="8">NS1</fullName>
    </submittedName>
</protein>
<dbReference type="PROSITE" id="PS51206">
    <property type="entry name" value="SF3_HELICASE_1"/>
    <property type="match status" value="1"/>
</dbReference>
<feature type="domain" description="SF3 helicase" evidence="7">
    <location>
        <begin position="295"/>
        <end position="440"/>
    </location>
</feature>
<dbReference type="GO" id="GO:0006260">
    <property type="term" value="P:DNA replication"/>
    <property type="evidence" value="ECO:0007669"/>
    <property type="project" value="UniProtKB-KW"/>
</dbReference>
<proteinExistence type="predicted"/>
<dbReference type="GO" id="GO:0042025">
    <property type="term" value="C:host cell nucleus"/>
    <property type="evidence" value="ECO:0007669"/>
    <property type="project" value="UniProtKB-SubCell"/>
</dbReference>
<dbReference type="EMBL" id="KU563733">
    <property type="protein sequence ID" value="AMR68958.1"/>
    <property type="molecule type" value="Genomic_DNA"/>
</dbReference>
<feature type="compositionally biased region" description="Gly residues" evidence="6">
    <location>
        <begin position="591"/>
        <end position="610"/>
    </location>
</feature>
<evidence type="ECO:0000256" key="5">
    <source>
        <dbReference type="ARBA" id="ARBA00022840"/>
    </source>
</evidence>
<dbReference type="GO" id="GO:0019079">
    <property type="term" value="P:viral genome replication"/>
    <property type="evidence" value="ECO:0007669"/>
    <property type="project" value="InterPro"/>
</dbReference>
<accession>A0A142IXB6</accession>
<sequence length="672" mass="73300">MEHPGSRRERKLERWRWIGNTVVQETAPLESVALTPEQLEVAKAHLNMQQWQGMVMMLSNGEGRPRTQPDIRAIAFLLSQLKTVRDWCFVAETNTDGILHYHCLVKTSQRSDALRDSVHRRWEQCKLAAMEDIEEPDPQIEVLKSQKAHRPGSLMEYMMKGPLCFCAYSDTTMALGASIYLYNQGQRFAEKEKQKQKRKQILGPEVLQGAHSLTRDLLGVIYTYNCQSAEDIFRNAPDLVVAHLHKPGFQQIVKNCLGFVDATKDNWSMQDNARRTPPDPTAIHTCLAHQGLDIDNFDATMYAWITKKSDKRNTIVLWGPSNTGKTAFIRGLRQVVNCGECCNGQIFCFEGLCGKAIGIWEEPLISPECAEKAKQIFEGADTQVPAKYKKPQDLPRTPIIMTTNHAPWRFCTSEEGALRNRMFIFIWDKDCTDGVFVRRSSGSCCQCRGCQGCGGGEVPAQQRGAGQVPGGQQSLQPVGARLPGSGADVGGGCSGPVSGGLESGDERLLCTSECGEDLSWSDDDLHRRCASVSTLECAELARLGFSTGTAAGDEWGSGGDHGSGYPNLRVYSAGGGDGVLVEPEQHRGGDGADPGGDGGGAIGAITGGPGGDREQHARGGDVVVLEQGSQHGHQMASEESGVGGEVDPVMVIPTKQHWCAYLSYLEHCFGDQ</sequence>
<keyword evidence="3" id="KW-0235">DNA replication</keyword>
<evidence type="ECO:0000256" key="1">
    <source>
        <dbReference type="ARBA" id="ARBA00004147"/>
    </source>
</evidence>
<evidence type="ECO:0000256" key="4">
    <source>
        <dbReference type="ARBA" id="ARBA00022741"/>
    </source>
</evidence>
<evidence type="ECO:0000313" key="8">
    <source>
        <dbReference type="EMBL" id="AMR68958.1"/>
    </source>
</evidence>
<dbReference type="Pfam" id="PF01057">
    <property type="entry name" value="Parvo_NS1"/>
    <property type="match status" value="1"/>
</dbReference>
<organism evidence="8">
    <name type="scientific">Porcine parvovirus 7</name>
    <dbReference type="NCBI Taxonomy" id="1820046"/>
    <lineage>
        <taxon>Viruses</taxon>
        <taxon>Monodnaviria</taxon>
        <taxon>Shotokuvirae</taxon>
        <taxon>Cossaviricota</taxon>
        <taxon>Quintoviricetes</taxon>
        <taxon>Piccovirales</taxon>
        <taxon>Parvoviridae</taxon>
        <taxon>Hamaparvovirinae</taxon>
        <taxon>Chaphamaparvovirus</taxon>
        <taxon>Chaphamaparvovirus ungulate1</taxon>
    </lineage>
</organism>
<feature type="region of interest" description="Disordered" evidence="6">
    <location>
        <begin position="575"/>
        <end position="616"/>
    </location>
</feature>
<dbReference type="SUPFAM" id="SSF52540">
    <property type="entry name" value="P-loop containing nucleoside triphosphate hydrolases"/>
    <property type="match status" value="1"/>
</dbReference>
<gene>
    <name evidence="8" type="primary">REP</name>
</gene>
<comment type="subcellular location">
    <subcellularLocation>
        <location evidence="1">Host nucleus</location>
    </subcellularLocation>
</comment>
<evidence type="ECO:0000256" key="3">
    <source>
        <dbReference type="ARBA" id="ARBA00022705"/>
    </source>
</evidence>
<keyword evidence="2" id="KW-1048">Host nucleus</keyword>
<dbReference type="InterPro" id="IPR027417">
    <property type="entry name" value="P-loop_NTPase"/>
</dbReference>
<keyword evidence="5" id="KW-0067">ATP-binding</keyword>
<dbReference type="InterPro" id="IPR001257">
    <property type="entry name" value="Parvovirus_NS1_helicase"/>
</dbReference>
<dbReference type="Gene3D" id="3.40.50.300">
    <property type="entry name" value="P-loop containing nucleotide triphosphate hydrolases"/>
    <property type="match status" value="1"/>
</dbReference>
<evidence type="ECO:0000256" key="6">
    <source>
        <dbReference type="SAM" id="MobiDB-lite"/>
    </source>
</evidence>
<dbReference type="GO" id="GO:0005524">
    <property type="term" value="F:ATP binding"/>
    <property type="evidence" value="ECO:0007669"/>
    <property type="project" value="UniProtKB-KW"/>
</dbReference>
<evidence type="ECO:0000256" key="2">
    <source>
        <dbReference type="ARBA" id="ARBA00022562"/>
    </source>
</evidence>
<dbReference type="InterPro" id="IPR014015">
    <property type="entry name" value="Helicase_SF3_DNA-vir"/>
</dbReference>